<dbReference type="InterPro" id="IPR011041">
    <property type="entry name" value="Quinoprot_gluc/sorb_DH_b-prop"/>
</dbReference>
<dbReference type="PROSITE" id="PS51257">
    <property type="entry name" value="PROKAR_LIPOPROTEIN"/>
    <property type="match status" value="1"/>
</dbReference>
<organism evidence="3 4">
    <name type="scientific">Conexibacter woesei (strain DSM 14684 / CCUG 47730 / CIP 108061 / JCM 11494 / NBRC 100937 / ID131577)</name>
    <dbReference type="NCBI Taxonomy" id="469383"/>
    <lineage>
        <taxon>Bacteria</taxon>
        <taxon>Bacillati</taxon>
        <taxon>Actinomycetota</taxon>
        <taxon>Thermoleophilia</taxon>
        <taxon>Solirubrobacterales</taxon>
        <taxon>Conexibacteraceae</taxon>
        <taxon>Conexibacter</taxon>
    </lineage>
</organism>
<accession>D3EZZ2</accession>
<dbReference type="STRING" id="469383.Cwoe_1540"/>
<dbReference type="OrthoDB" id="9770043at2"/>
<feature type="chain" id="PRO_5003042847" evidence="1">
    <location>
        <begin position="22"/>
        <end position="403"/>
    </location>
</feature>
<feature type="domain" description="Glucose/Sorbosone dehydrogenase" evidence="2">
    <location>
        <begin position="59"/>
        <end position="366"/>
    </location>
</feature>
<proteinExistence type="predicted"/>
<name>D3EZZ2_CONWI</name>
<dbReference type="RefSeq" id="WP_012933019.1">
    <property type="nucleotide sequence ID" value="NC_013739.1"/>
</dbReference>
<evidence type="ECO:0000256" key="1">
    <source>
        <dbReference type="SAM" id="SignalP"/>
    </source>
</evidence>
<dbReference type="KEGG" id="cwo:Cwoe_1540"/>
<dbReference type="Gene3D" id="2.120.10.30">
    <property type="entry name" value="TolB, C-terminal domain"/>
    <property type="match status" value="1"/>
</dbReference>
<reference evidence="3 4" key="1">
    <citation type="journal article" date="2010" name="Stand. Genomic Sci.">
        <title>Complete genome sequence of Conexibacter woesei type strain (ID131577).</title>
        <authorList>
            <person name="Pukall R."/>
            <person name="Lapidus A."/>
            <person name="Glavina Del Rio T."/>
            <person name="Copeland A."/>
            <person name="Tice H."/>
            <person name="Cheng J.-F."/>
            <person name="Lucas S."/>
            <person name="Chen F."/>
            <person name="Nolan M."/>
            <person name="Bruce D."/>
            <person name="Goodwin L."/>
            <person name="Pitluck S."/>
            <person name="Mavromatis K."/>
            <person name="Ivanova N."/>
            <person name="Ovchinnikova G."/>
            <person name="Pati A."/>
            <person name="Chen A."/>
            <person name="Palaniappan K."/>
            <person name="Land M."/>
            <person name="Hauser L."/>
            <person name="Chang Y.-J."/>
            <person name="Jeffries C.D."/>
            <person name="Chain P."/>
            <person name="Meincke L."/>
            <person name="Sims D."/>
            <person name="Brettin T."/>
            <person name="Detter J.C."/>
            <person name="Rohde M."/>
            <person name="Goeker M."/>
            <person name="Bristow J."/>
            <person name="Eisen J.A."/>
            <person name="Markowitz V."/>
            <person name="Kyrpides N.C."/>
            <person name="Klenk H.-P."/>
            <person name="Hugenholtz P."/>
        </authorList>
    </citation>
    <scope>NUCLEOTIDE SEQUENCE [LARGE SCALE GENOMIC DNA]</scope>
    <source>
        <strain evidence="4">DSM 14684 / CIP 108061 / JCM 11494 / NBRC 100937 / ID131577</strain>
    </source>
</reference>
<keyword evidence="4" id="KW-1185">Reference proteome</keyword>
<keyword evidence="1" id="KW-0732">Signal</keyword>
<protein>
    <submittedName>
        <fullName evidence="3">Glucose/sorbosone dehydrogenase-like protein</fullName>
    </submittedName>
</protein>
<dbReference type="PANTHER" id="PTHR19328">
    <property type="entry name" value="HEDGEHOG-INTERACTING PROTEIN"/>
    <property type="match status" value="1"/>
</dbReference>
<dbReference type="HOGENOM" id="CLU_012344_3_0_11"/>
<sequence length="403" mass="43757" precursor="true">MHGRVRITSLLTATALVVALAACGDTPAEQAQTGPVSGPDASPAQRSTAIGLTRIGRFDQPIYVTQAPGDRRRLFIVEQAGRIRVVRDGRTLRAPFLDISGRVKSGGEQGLLSVAFAPDYAQSGRFYVDYTNRDGNSEIVEFRRGSSPDRADGGSARLVLSQTQPEANHNGGLLLFGPDGLLYIGFGDGGGGFDQHGRIGNAQNLGTLLGKLLRIDPRQSGSRPYSVPADNPFVGRAGARPEIWSWGLRNPWRFSFDRDTGDLSIGDVGQNEREEIDFVSRAKGAGRGANFGWREWEGTNRVDKSLRVANAVPPVLEYGRDGGCSVTGGYVVRDPRLPALQGRYVYADFCAGNLLSARLRTPRATDRRALRLQVPNPTSFGEDLMGRIYITSQQGPVYRLDPR</sequence>
<reference evidence="4" key="2">
    <citation type="submission" date="2010-01" db="EMBL/GenBank/DDBJ databases">
        <title>The complete genome of Conexibacter woesei DSM 14684.</title>
        <authorList>
            <consortium name="US DOE Joint Genome Institute (JGI-PGF)"/>
            <person name="Lucas S."/>
            <person name="Copeland A."/>
            <person name="Lapidus A."/>
            <person name="Glavina del Rio T."/>
            <person name="Dalin E."/>
            <person name="Tice H."/>
            <person name="Bruce D."/>
            <person name="Goodwin L."/>
            <person name="Pitluck S."/>
            <person name="Kyrpides N."/>
            <person name="Mavromatis K."/>
            <person name="Ivanova N."/>
            <person name="Mikhailova N."/>
            <person name="Chertkov O."/>
            <person name="Brettin T."/>
            <person name="Detter J.C."/>
            <person name="Han C."/>
            <person name="Larimer F."/>
            <person name="Land M."/>
            <person name="Hauser L."/>
            <person name="Markowitz V."/>
            <person name="Cheng J.-F."/>
            <person name="Hugenholtz P."/>
            <person name="Woyke T."/>
            <person name="Wu D."/>
            <person name="Pukall R."/>
            <person name="Steenblock K."/>
            <person name="Schneider S."/>
            <person name="Klenk H.-P."/>
            <person name="Eisen J.A."/>
        </authorList>
    </citation>
    <scope>NUCLEOTIDE SEQUENCE [LARGE SCALE GENOMIC DNA]</scope>
    <source>
        <strain evidence="4">DSM 14684 / CIP 108061 / JCM 11494 / NBRC 100937 / ID131577</strain>
    </source>
</reference>
<gene>
    <name evidence="3" type="ordered locus">Cwoe_1540</name>
</gene>
<dbReference type="SUPFAM" id="SSF50952">
    <property type="entry name" value="Soluble quinoprotein glucose dehydrogenase"/>
    <property type="match status" value="1"/>
</dbReference>
<dbReference type="eggNOG" id="COG2133">
    <property type="taxonomic scope" value="Bacteria"/>
</dbReference>
<dbReference type="PANTHER" id="PTHR19328:SF75">
    <property type="entry name" value="ALDOSE SUGAR DEHYDROGENASE YLII"/>
    <property type="match status" value="1"/>
</dbReference>
<dbReference type="Pfam" id="PF07995">
    <property type="entry name" value="GSDH"/>
    <property type="match status" value="1"/>
</dbReference>
<evidence type="ECO:0000313" key="4">
    <source>
        <dbReference type="Proteomes" id="UP000008229"/>
    </source>
</evidence>
<dbReference type="InterPro" id="IPR011042">
    <property type="entry name" value="6-blade_b-propeller_TolB-like"/>
</dbReference>
<dbReference type="Proteomes" id="UP000008229">
    <property type="component" value="Chromosome"/>
</dbReference>
<dbReference type="AlphaFoldDB" id="D3EZZ2"/>
<feature type="signal peptide" evidence="1">
    <location>
        <begin position="1"/>
        <end position="21"/>
    </location>
</feature>
<dbReference type="EMBL" id="CP001854">
    <property type="protein sequence ID" value="ADB49968.1"/>
    <property type="molecule type" value="Genomic_DNA"/>
</dbReference>
<evidence type="ECO:0000313" key="3">
    <source>
        <dbReference type="EMBL" id="ADB49968.1"/>
    </source>
</evidence>
<dbReference type="InterPro" id="IPR012938">
    <property type="entry name" value="Glc/Sorbosone_DH"/>
</dbReference>
<evidence type="ECO:0000259" key="2">
    <source>
        <dbReference type="Pfam" id="PF07995"/>
    </source>
</evidence>